<evidence type="ECO:0000313" key="2">
    <source>
        <dbReference type="Proteomes" id="UP001567538"/>
    </source>
</evidence>
<evidence type="ECO:0000313" key="1">
    <source>
        <dbReference type="EMBL" id="KAL1561819.1"/>
    </source>
</evidence>
<proteinExistence type="predicted"/>
<comment type="caution">
    <text evidence="1">The sequence shown here is derived from an EMBL/GenBank/DDBJ whole genome shotgun (WGS) entry which is preliminary data.</text>
</comment>
<dbReference type="AlphaFoldDB" id="A0ABD1I2K1"/>
<name>A0ABD1I2K1_SALDI</name>
<dbReference type="Proteomes" id="UP001567538">
    <property type="component" value="Unassembled WGS sequence"/>
</dbReference>
<gene>
    <name evidence="1" type="ORF">AAHA92_04476</name>
</gene>
<organism evidence="1 2">
    <name type="scientific">Salvia divinorum</name>
    <name type="common">Maria pastora</name>
    <name type="synonym">Diviner's sage</name>
    <dbReference type="NCBI Taxonomy" id="28513"/>
    <lineage>
        <taxon>Eukaryota</taxon>
        <taxon>Viridiplantae</taxon>
        <taxon>Streptophyta</taxon>
        <taxon>Embryophyta</taxon>
        <taxon>Tracheophyta</taxon>
        <taxon>Spermatophyta</taxon>
        <taxon>Magnoliopsida</taxon>
        <taxon>eudicotyledons</taxon>
        <taxon>Gunneridae</taxon>
        <taxon>Pentapetalae</taxon>
        <taxon>asterids</taxon>
        <taxon>lamiids</taxon>
        <taxon>Lamiales</taxon>
        <taxon>Lamiaceae</taxon>
        <taxon>Nepetoideae</taxon>
        <taxon>Mentheae</taxon>
        <taxon>Salviinae</taxon>
        <taxon>Salvia</taxon>
        <taxon>Salvia subgen. Calosphace</taxon>
    </lineage>
</organism>
<keyword evidence="2" id="KW-1185">Reference proteome</keyword>
<dbReference type="EMBL" id="JBEAFC010000003">
    <property type="protein sequence ID" value="KAL1561819.1"/>
    <property type="molecule type" value="Genomic_DNA"/>
</dbReference>
<sequence>MRAVWGWRCGVVEEAGLKLNGSLPIAISLSPAASAYRRGKCVFSSSGGATVCSCGDFDRRTLLNPRGLSSVRGIFCLYGLSKTSRCLEERLEVLHFIRKKGIAGCTACCGIE</sequence>
<reference evidence="1 2" key="1">
    <citation type="submission" date="2024-06" db="EMBL/GenBank/DDBJ databases">
        <title>A chromosome level genome sequence of Diviner's sage (Salvia divinorum).</title>
        <authorList>
            <person name="Ford S.A."/>
            <person name="Ro D.-K."/>
            <person name="Ness R.W."/>
            <person name="Phillips M.A."/>
        </authorList>
    </citation>
    <scope>NUCLEOTIDE SEQUENCE [LARGE SCALE GENOMIC DNA]</scope>
    <source>
        <strain evidence="1">SAF-2024a</strain>
        <tissue evidence="1">Leaf</tissue>
    </source>
</reference>
<protein>
    <submittedName>
        <fullName evidence="1">Uncharacterized protein</fullName>
    </submittedName>
</protein>
<accession>A0ABD1I2K1</accession>